<dbReference type="FunFam" id="1.20.920.10:FF:000001">
    <property type="entry name" value="Histone acetyltransferase p300"/>
    <property type="match status" value="1"/>
</dbReference>
<evidence type="ECO:0000256" key="5">
    <source>
        <dbReference type="ARBA" id="ARBA00022723"/>
    </source>
</evidence>
<keyword evidence="4" id="KW-0808">Transferase</keyword>
<keyword evidence="6" id="KW-0677">Repeat</keyword>
<dbReference type="GO" id="GO:0031490">
    <property type="term" value="F:chromatin DNA binding"/>
    <property type="evidence" value="ECO:0007669"/>
    <property type="project" value="TreeGrafter"/>
</dbReference>
<dbReference type="InterPro" id="IPR010303">
    <property type="entry name" value="RING_CBP-p300"/>
</dbReference>
<dbReference type="Pfam" id="PF02135">
    <property type="entry name" value="zf-TAZ"/>
    <property type="match status" value="2"/>
</dbReference>
<keyword evidence="3" id="KW-0488">Methylation</keyword>
<dbReference type="PROSITE" id="PS51727">
    <property type="entry name" value="CBP_P300_HAT"/>
    <property type="match status" value="1"/>
</dbReference>
<feature type="compositionally biased region" description="Acidic residues" evidence="20">
    <location>
        <begin position="1135"/>
        <end position="1144"/>
    </location>
</feature>
<dbReference type="InterPro" id="IPR036427">
    <property type="entry name" value="Bromodomain-like_sf"/>
</dbReference>
<dbReference type="PANTHER" id="PTHR13808">
    <property type="entry name" value="CBP/P300-RELATED"/>
    <property type="match status" value="1"/>
</dbReference>
<reference evidence="26 27" key="1">
    <citation type="journal article" date="2013" name="Nature">
        <title>Insights into bilaterian evolution from three spiralian genomes.</title>
        <authorList>
            <person name="Simakov O."/>
            <person name="Marletaz F."/>
            <person name="Cho S.J."/>
            <person name="Edsinger-Gonzales E."/>
            <person name="Havlak P."/>
            <person name="Hellsten U."/>
            <person name="Kuo D.H."/>
            <person name="Larsson T."/>
            <person name="Lv J."/>
            <person name="Arendt D."/>
            <person name="Savage R."/>
            <person name="Osoegawa K."/>
            <person name="de Jong P."/>
            <person name="Grimwood J."/>
            <person name="Chapman J.A."/>
            <person name="Shapiro H."/>
            <person name="Aerts A."/>
            <person name="Otillar R.P."/>
            <person name="Terry A.Y."/>
            <person name="Boore J.L."/>
            <person name="Grigoriev I.V."/>
            <person name="Lindberg D.R."/>
            <person name="Seaver E.C."/>
            <person name="Weisblat D.A."/>
            <person name="Putnam N.H."/>
            <person name="Rokhsar D.S."/>
        </authorList>
    </citation>
    <scope>NUCLEOTIDE SEQUENCE [LARGE SCALE GENOMIC DNA]</scope>
</reference>
<evidence type="ECO:0000256" key="7">
    <source>
        <dbReference type="ARBA" id="ARBA00022771"/>
    </source>
</evidence>
<dbReference type="GO" id="GO:0004402">
    <property type="term" value="F:histone acetyltransferase activity"/>
    <property type="evidence" value="ECO:0007669"/>
    <property type="project" value="InterPro"/>
</dbReference>
<dbReference type="Gene3D" id="1.20.920.10">
    <property type="entry name" value="Bromodomain-like"/>
    <property type="match status" value="1"/>
</dbReference>
<dbReference type="InterPro" id="IPR056484">
    <property type="entry name" value="PHD_P300"/>
</dbReference>
<accession>V4AJQ2</accession>
<dbReference type="CTD" id="20233775"/>
<evidence type="ECO:0000256" key="10">
    <source>
        <dbReference type="ARBA" id="ARBA00023015"/>
    </source>
</evidence>
<evidence type="ECO:0000259" key="21">
    <source>
        <dbReference type="PROSITE" id="PS50014"/>
    </source>
</evidence>
<proteinExistence type="predicted"/>
<keyword evidence="10" id="KW-0805">Transcription regulation</keyword>
<feature type="non-terminal residue" evidence="26">
    <location>
        <position position="1"/>
    </location>
</feature>
<dbReference type="Pfam" id="PF00569">
    <property type="entry name" value="ZZ"/>
    <property type="match status" value="1"/>
</dbReference>
<dbReference type="SMART" id="SM00291">
    <property type="entry name" value="ZnF_ZZ"/>
    <property type="match status" value="1"/>
</dbReference>
<dbReference type="Pfam" id="PF06001">
    <property type="entry name" value="RING_CBP-p300"/>
    <property type="match status" value="1"/>
</dbReference>
<evidence type="ECO:0000256" key="17">
    <source>
        <dbReference type="PROSITE-ProRule" id="PRU00035"/>
    </source>
</evidence>
<feature type="domain" description="ZZ-type" evidence="23">
    <location>
        <begin position="1262"/>
        <end position="1310"/>
    </location>
</feature>
<dbReference type="EC" id="2.3.1.48" evidence="2"/>
<dbReference type="SUPFAM" id="SSF47370">
    <property type="entry name" value="Bromodomain"/>
    <property type="match status" value="1"/>
</dbReference>
<feature type="domain" description="TAZ-type" evidence="22">
    <location>
        <begin position="1"/>
        <end position="86"/>
    </location>
</feature>
<evidence type="ECO:0000256" key="12">
    <source>
        <dbReference type="ARBA" id="ARBA00023159"/>
    </source>
</evidence>
<evidence type="ECO:0000256" key="20">
    <source>
        <dbReference type="SAM" id="MobiDB-lite"/>
    </source>
</evidence>
<dbReference type="SMART" id="SM00551">
    <property type="entry name" value="ZnF_TAZ"/>
    <property type="match status" value="2"/>
</dbReference>
<dbReference type="InterPro" id="IPR043145">
    <property type="entry name" value="Znf_ZZ_sf"/>
</dbReference>
<keyword evidence="7 19" id="KW-0863">Zinc-finger</keyword>
<gene>
    <name evidence="26" type="ORF">LOTGIDRAFT_136183</name>
</gene>
<evidence type="ECO:0000256" key="18">
    <source>
        <dbReference type="PROSITE-ProRule" id="PRU00203"/>
    </source>
</evidence>
<feature type="region of interest" description="Disordered" evidence="20">
    <location>
        <begin position="285"/>
        <end position="321"/>
    </location>
</feature>
<dbReference type="KEGG" id="lgi:LOTGIDRAFT_136183"/>
<dbReference type="FunFam" id="1.10.246.20:FF:000001">
    <property type="entry name" value="E1A binding protein p300"/>
    <property type="match status" value="1"/>
</dbReference>
<dbReference type="SUPFAM" id="SSF57933">
    <property type="entry name" value="TAZ domain"/>
    <property type="match status" value="2"/>
</dbReference>
<dbReference type="Gene3D" id="2.10.110.40">
    <property type="match status" value="1"/>
</dbReference>
<feature type="compositionally biased region" description="Pro residues" evidence="20">
    <location>
        <begin position="295"/>
        <end position="304"/>
    </location>
</feature>
<sequence length="1433" mass="160885">DPDKSKLIQQQLVLLLHAHKCQRRENANGEQACALPYCRTMKNVLTHMTSCTAGKTCQIAHCASSRQIITHWKNCHRNDCPVCLPLKHASDNRRNPAGKYLTSISVVGGGNMAPNTNMTAPSTLNAVPQGSGNVSETTFKRAVDALGLSNRPQPPVPPSATTTLNQQNQNNALQAIIGPGGMAQPPTMTAASSEALQNIAMTSQMTKDWHQDVTQDLRNHLVHKLVQAIFPTPDPTALKDTRMKNLVAYARKVEGDMYETANSREEYYHLLAEKIYKIQKELDEKRQQRIRSGQPGPPGPPGVPQPRANAPQNGPLSGFNAAESLGLTNLVPGLNNLFNHQQQQQLLQGSQVNPMAPRMPGNQQLMSPPLSQQLQNNSQSQQLMQQTGQGGQPPSSVSQIHQSLSKILTPQNQTPTSTVQSNSLNQASAQSATGLPQQQSQQQQQSGSGKQQNQSLGGLMGPGSVPNGTQLGQGGPTSVGKTLPVATSPAPVVSTASSSINHVSLAYYLLYVNSMEVKKEIKTEPTSNSLSSLLSSPSKDMSSTTNADPPSSVSNGTGVKTEIKNEPGVVKTEPSEAMDTTSAPPSVTPKPEGGSEGTTVAEADTKPDTEDSSQGAPSTPVPTAPKSKKNTVESRLLKIFNSVFSVFKPDELRQALMPTLEKLYRQDPESLPFRQPVDPVQLQIPDYYDIVTKPIDLSTIKRKLDTGQYNDPWEYVDDVWLMFENAWVYNRKTSRVYKFCSKLAEVFESEIDSVMQSLGYCCGHKYTFSPQVLCCYGKQLCTIPRDSMYRSYQNRYVFCERCFQEIQGDEVELSDDPTQVATRIKKDQFTLQKNDQMDYEQFVNCIECGRKHHVICALWFEPIWPTYTCDNCLKAKGMKRKENRFSAKKLPTTKMGNFLENRVNNYLKKKDVGAGDVSIRVLSSSDKIVEVKPGMKSKFPDEVPDSFPYRSKAMFAFEEIDGVDVCFFGMHVQEYGSECQMPNTRRVYISYLDSVHFFQPRHLRTAVYHEILIGYLEYAKNMGYTVAHIWACPPSEGDDYIFHCHPPEQKIPKPKRLQDWYKKMLDKAIIERVCTDYKDILKDAIENNFQSATEMAYFEGDFWPNVVEESIKELNQEEEEKKKREEAQAAAAEAEAADCNDEAEGSNKGRNKKAYKSKNNQRKVAKKSNVPQGSNDLTNKLYQTMEKHKEVFFVIRLHPQQNPPGMPQIRDLDPLCSCELMDGRDSFLTLAREKHYEFSSFRRAKYSTLAMLYELHNQGKDAFCYTCNECKNHVETRYHCSVCEDFDLCVNCYKKVTHPHRMDKLGFDLDDGSYSGEKQENPQESRRQSIQRCIQSLVHACQCRDANCRLPSCTKMKRIVHHTKTCKRKTNGGCPICKQLIALCCYHAKHCNEGKCQVPFCTHLKHKLRHQQLQQRLQQAQLLRRRMAIMTAT</sequence>
<dbReference type="InterPro" id="IPR001487">
    <property type="entry name" value="Bromodomain"/>
</dbReference>
<evidence type="ECO:0000256" key="13">
    <source>
        <dbReference type="ARBA" id="ARBA00023163"/>
    </source>
</evidence>
<dbReference type="InterPro" id="IPR013083">
    <property type="entry name" value="Znf_RING/FYVE/PHD"/>
</dbReference>
<feature type="compositionally biased region" description="Basic and acidic residues" evidence="20">
    <location>
        <begin position="1117"/>
        <end position="1127"/>
    </location>
</feature>
<feature type="zinc finger region" description="TAZ-type" evidence="18">
    <location>
        <begin position="1323"/>
        <end position="1404"/>
    </location>
</feature>
<dbReference type="GO" id="GO:0045944">
    <property type="term" value="P:positive regulation of transcription by RNA polymerase II"/>
    <property type="evidence" value="ECO:0007669"/>
    <property type="project" value="TreeGrafter"/>
</dbReference>
<feature type="compositionally biased region" description="Low complexity" evidence="20">
    <location>
        <begin position="482"/>
        <end position="497"/>
    </location>
</feature>
<dbReference type="SMART" id="SM01250">
    <property type="entry name" value="KAT11"/>
    <property type="match status" value="1"/>
</dbReference>
<dbReference type="InterPro" id="IPR018359">
    <property type="entry name" value="Bromodomain_CS"/>
</dbReference>
<evidence type="ECO:0000259" key="22">
    <source>
        <dbReference type="PROSITE" id="PS50134"/>
    </source>
</evidence>
<feature type="domain" description="CBP/p300-type HAT" evidence="25">
    <location>
        <begin position="884"/>
        <end position="1260"/>
    </location>
</feature>
<evidence type="ECO:0000256" key="8">
    <source>
        <dbReference type="ARBA" id="ARBA00022833"/>
    </source>
</evidence>
<dbReference type="Gene3D" id="3.30.60.90">
    <property type="match status" value="1"/>
</dbReference>
<dbReference type="InterPro" id="IPR035898">
    <property type="entry name" value="TAZ_dom_sf"/>
</dbReference>
<dbReference type="GO" id="GO:0005667">
    <property type="term" value="C:transcription regulator complex"/>
    <property type="evidence" value="ECO:0007669"/>
    <property type="project" value="TreeGrafter"/>
</dbReference>
<dbReference type="GO" id="GO:0008270">
    <property type="term" value="F:zinc ion binding"/>
    <property type="evidence" value="ECO:0007669"/>
    <property type="project" value="UniProtKB-KW"/>
</dbReference>
<feature type="domain" description="TAZ-type" evidence="22">
    <location>
        <begin position="1323"/>
        <end position="1404"/>
    </location>
</feature>
<feature type="domain" description="Bromo" evidence="21">
    <location>
        <begin position="665"/>
        <end position="737"/>
    </location>
</feature>
<dbReference type="SUPFAM" id="SSF57850">
    <property type="entry name" value="RING/U-box"/>
    <property type="match status" value="1"/>
</dbReference>
<dbReference type="PROSITE" id="PS01357">
    <property type="entry name" value="ZF_ZZ_1"/>
    <property type="match status" value="1"/>
</dbReference>
<dbReference type="GO" id="GO:0000123">
    <property type="term" value="C:histone acetyltransferase complex"/>
    <property type="evidence" value="ECO:0007669"/>
    <property type="project" value="TreeGrafter"/>
</dbReference>
<keyword evidence="12" id="KW-0010">Activator</keyword>
<evidence type="ECO:0000313" key="27">
    <source>
        <dbReference type="Proteomes" id="UP000030746"/>
    </source>
</evidence>
<comment type="catalytic activity">
    <reaction evidence="16">
        <text>L-lysyl-[protein] + acetyl-CoA = N(6)-acetyl-L-lysyl-[protein] + CoA + H(+)</text>
        <dbReference type="Rhea" id="RHEA:45948"/>
        <dbReference type="Rhea" id="RHEA-COMP:9752"/>
        <dbReference type="Rhea" id="RHEA-COMP:10731"/>
        <dbReference type="ChEBI" id="CHEBI:15378"/>
        <dbReference type="ChEBI" id="CHEBI:29969"/>
        <dbReference type="ChEBI" id="CHEBI:57287"/>
        <dbReference type="ChEBI" id="CHEBI:57288"/>
        <dbReference type="ChEBI" id="CHEBI:61930"/>
        <dbReference type="EC" id="2.3.1.48"/>
    </reaction>
</comment>
<keyword evidence="14" id="KW-0539">Nucleus</keyword>
<feature type="region of interest" description="Disordered" evidence="20">
    <location>
        <begin position="521"/>
        <end position="630"/>
    </location>
</feature>
<evidence type="ECO:0000256" key="9">
    <source>
        <dbReference type="ARBA" id="ARBA00022853"/>
    </source>
</evidence>
<dbReference type="FunFam" id="3.30.60.90:FF:000003">
    <property type="entry name" value="E1A binding protein p300"/>
    <property type="match status" value="1"/>
</dbReference>
<keyword evidence="9" id="KW-0156">Chromatin regulator</keyword>
<dbReference type="EMBL" id="KB199753">
    <property type="protein sequence ID" value="ESP04399.1"/>
    <property type="molecule type" value="Genomic_DNA"/>
</dbReference>
<keyword evidence="13" id="KW-0804">Transcription</keyword>
<evidence type="ECO:0000256" key="4">
    <source>
        <dbReference type="ARBA" id="ARBA00022679"/>
    </source>
</evidence>
<dbReference type="HOGENOM" id="CLU_000162_4_0_1"/>
<dbReference type="PROSITE" id="PS50135">
    <property type="entry name" value="ZF_ZZ_2"/>
    <property type="match status" value="1"/>
</dbReference>
<feature type="region of interest" description="Disordered" evidence="20">
    <location>
        <begin position="352"/>
        <end position="497"/>
    </location>
</feature>
<feature type="compositionally biased region" description="Low complexity" evidence="20">
    <location>
        <begin position="420"/>
        <end position="457"/>
    </location>
</feature>
<dbReference type="CDD" id="cd15802">
    <property type="entry name" value="RING_CBP-p300"/>
    <property type="match status" value="1"/>
</dbReference>
<dbReference type="PROSITE" id="PS50134">
    <property type="entry name" value="ZF_TAZ"/>
    <property type="match status" value="2"/>
</dbReference>
<protein>
    <recommendedName>
        <fullName evidence="2">histone acetyltransferase</fullName>
        <ecNumber evidence="2">2.3.1.48</ecNumber>
    </recommendedName>
</protein>
<feature type="compositionally biased region" description="Low complexity" evidence="20">
    <location>
        <begin position="363"/>
        <end position="399"/>
    </location>
</feature>
<dbReference type="SMART" id="SM00297">
    <property type="entry name" value="BROMO"/>
    <property type="match status" value="1"/>
</dbReference>
<dbReference type="PROSITE" id="PS50952">
    <property type="entry name" value="KIX"/>
    <property type="match status" value="1"/>
</dbReference>
<evidence type="ECO:0000256" key="15">
    <source>
        <dbReference type="ARBA" id="ARBA00023315"/>
    </source>
</evidence>
<dbReference type="Gene3D" id="3.30.40.10">
    <property type="entry name" value="Zinc/RING finger domain, C3HC4 (zinc finger)"/>
    <property type="match status" value="1"/>
</dbReference>
<dbReference type="InterPro" id="IPR000197">
    <property type="entry name" value="Znf_TAZ"/>
</dbReference>
<evidence type="ECO:0000259" key="24">
    <source>
        <dbReference type="PROSITE" id="PS50952"/>
    </source>
</evidence>
<dbReference type="PRINTS" id="PR00503">
    <property type="entry name" value="BROMODOMAIN"/>
</dbReference>
<evidence type="ECO:0000256" key="3">
    <source>
        <dbReference type="ARBA" id="ARBA00022481"/>
    </source>
</evidence>
<dbReference type="Gene3D" id="1.10.246.20">
    <property type="entry name" value="Coactivator CBP, KIX domain"/>
    <property type="match status" value="1"/>
</dbReference>
<keyword evidence="11 17" id="KW-0103">Bromodomain</keyword>
<dbReference type="CDD" id="cd05495">
    <property type="entry name" value="Bromo_cbp_like"/>
    <property type="match status" value="1"/>
</dbReference>
<feature type="domain" description="KIX" evidence="24">
    <location>
        <begin position="204"/>
        <end position="283"/>
    </location>
</feature>
<dbReference type="CDD" id="cd15557">
    <property type="entry name" value="PHD_CBP_p300"/>
    <property type="match status" value="1"/>
</dbReference>
<feature type="compositionally biased region" description="Polar residues" evidence="20">
    <location>
        <begin position="546"/>
        <end position="558"/>
    </location>
</feature>
<dbReference type="FunFam" id="1.20.1020.10:FF:000001">
    <property type="entry name" value="E1A binding protein p300"/>
    <property type="match status" value="1"/>
</dbReference>
<dbReference type="CDD" id="cd02337">
    <property type="entry name" value="ZZ_CBP"/>
    <property type="match status" value="1"/>
</dbReference>
<dbReference type="InterPro" id="IPR013178">
    <property type="entry name" value="Histone_AcTrfase_Rtt109/CBP"/>
</dbReference>
<evidence type="ECO:0000256" key="19">
    <source>
        <dbReference type="PROSITE-ProRule" id="PRU00228"/>
    </source>
</evidence>
<dbReference type="STRING" id="225164.V4AJQ2"/>
<dbReference type="PROSITE" id="PS00633">
    <property type="entry name" value="BROMODOMAIN_1"/>
    <property type="match status" value="1"/>
</dbReference>
<evidence type="ECO:0000256" key="1">
    <source>
        <dbReference type="ARBA" id="ARBA00004123"/>
    </source>
</evidence>
<dbReference type="Proteomes" id="UP000030746">
    <property type="component" value="Unassembled WGS sequence"/>
</dbReference>
<dbReference type="Pfam" id="PF02172">
    <property type="entry name" value="KIX"/>
    <property type="match status" value="1"/>
</dbReference>
<evidence type="ECO:0000256" key="6">
    <source>
        <dbReference type="ARBA" id="ARBA00022737"/>
    </source>
</evidence>
<feature type="compositionally biased region" description="Low complexity" evidence="20">
    <location>
        <begin position="526"/>
        <end position="545"/>
    </location>
</feature>
<evidence type="ECO:0000256" key="14">
    <source>
        <dbReference type="ARBA" id="ARBA00023242"/>
    </source>
</evidence>
<dbReference type="GO" id="GO:0003713">
    <property type="term" value="F:transcription coactivator activity"/>
    <property type="evidence" value="ECO:0007669"/>
    <property type="project" value="TreeGrafter"/>
</dbReference>
<dbReference type="PANTHER" id="PTHR13808:SF1">
    <property type="entry name" value="HISTONE ACETYLTRANSFERASE"/>
    <property type="match status" value="1"/>
</dbReference>
<name>V4AJQ2_LOTGI</name>
<keyword evidence="27" id="KW-1185">Reference proteome</keyword>
<evidence type="ECO:0000256" key="2">
    <source>
        <dbReference type="ARBA" id="ARBA00013184"/>
    </source>
</evidence>
<feature type="non-terminal residue" evidence="26">
    <location>
        <position position="1433"/>
    </location>
</feature>
<dbReference type="InterPro" id="IPR031162">
    <property type="entry name" value="CBP_P300_HAT"/>
</dbReference>
<dbReference type="OMA" id="DSARCTT"/>
<dbReference type="RefSeq" id="XP_009044885.1">
    <property type="nucleotide sequence ID" value="XM_009046637.1"/>
</dbReference>
<evidence type="ECO:0000259" key="25">
    <source>
        <dbReference type="PROSITE" id="PS51727"/>
    </source>
</evidence>
<feature type="region of interest" description="Disordered" evidence="20">
    <location>
        <begin position="1117"/>
        <end position="1177"/>
    </location>
</feature>
<dbReference type="GO" id="GO:0005634">
    <property type="term" value="C:nucleus"/>
    <property type="evidence" value="ECO:0007669"/>
    <property type="project" value="UniProtKB-SubCell"/>
</dbReference>
<dbReference type="Pfam" id="PF00439">
    <property type="entry name" value="Bromodomain"/>
    <property type="match status" value="1"/>
</dbReference>
<organism evidence="26 27">
    <name type="scientific">Lottia gigantea</name>
    <name type="common">Giant owl limpet</name>
    <dbReference type="NCBI Taxonomy" id="225164"/>
    <lineage>
        <taxon>Eukaryota</taxon>
        <taxon>Metazoa</taxon>
        <taxon>Spiralia</taxon>
        <taxon>Lophotrochozoa</taxon>
        <taxon>Mollusca</taxon>
        <taxon>Gastropoda</taxon>
        <taxon>Patellogastropoda</taxon>
        <taxon>Lottioidea</taxon>
        <taxon>Lottiidae</taxon>
        <taxon>Lottia</taxon>
    </lineage>
</organism>
<feature type="compositionally biased region" description="Polar residues" evidence="20">
    <location>
        <begin position="400"/>
        <end position="419"/>
    </location>
</feature>
<dbReference type="Pfam" id="PF08214">
    <property type="entry name" value="HAT_KAT11"/>
    <property type="match status" value="1"/>
</dbReference>
<evidence type="ECO:0000256" key="16">
    <source>
        <dbReference type="ARBA" id="ARBA00048017"/>
    </source>
</evidence>
<dbReference type="OrthoDB" id="899at2759"/>
<feature type="compositionally biased region" description="Basic residues" evidence="20">
    <location>
        <begin position="1149"/>
        <end position="1166"/>
    </location>
</feature>
<feature type="zinc finger region" description="TAZ-type" evidence="18">
    <location>
        <begin position="1"/>
        <end position="86"/>
    </location>
</feature>
<evidence type="ECO:0000259" key="23">
    <source>
        <dbReference type="PROSITE" id="PS50135"/>
    </source>
</evidence>
<keyword evidence="5 18" id="KW-0479">Metal-binding</keyword>
<keyword evidence="15" id="KW-0012">Acyltransferase</keyword>
<dbReference type="GO" id="GO:0140297">
    <property type="term" value="F:DNA-binding transcription factor binding"/>
    <property type="evidence" value="ECO:0007669"/>
    <property type="project" value="UniProtKB-ARBA"/>
</dbReference>
<dbReference type="PROSITE" id="PS50014">
    <property type="entry name" value="BROMODOMAIN_2"/>
    <property type="match status" value="1"/>
</dbReference>
<dbReference type="GeneID" id="20233775"/>
<dbReference type="SUPFAM" id="SSF47040">
    <property type="entry name" value="Kix domain of CBP (creb binding protein)"/>
    <property type="match status" value="1"/>
</dbReference>
<keyword evidence="8 18" id="KW-0862">Zinc</keyword>
<dbReference type="Gene3D" id="1.20.1020.10">
    <property type="entry name" value="TAZ domain"/>
    <property type="match status" value="2"/>
</dbReference>
<dbReference type="InterPro" id="IPR000433">
    <property type="entry name" value="Znf_ZZ"/>
</dbReference>
<dbReference type="InterPro" id="IPR003101">
    <property type="entry name" value="KIX_dom"/>
</dbReference>
<comment type="subcellular location">
    <subcellularLocation>
        <location evidence="1">Nucleus</location>
    </subcellularLocation>
</comment>
<evidence type="ECO:0000256" key="11">
    <source>
        <dbReference type="ARBA" id="ARBA00023117"/>
    </source>
</evidence>
<evidence type="ECO:0000313" key="26">
    <source>
        <dbReference type="EMBL" id="ESP04399.1"/>
    </source>
</evidence>
<dbReference type="InterPro" id="IPR038547">
    <property type="entry name" value="RING_CBP-p300_sf"/>
</dbReference>
<dbReference type="Pfam" id="PF23570">
    <property type="entry name" value="PHD_P300"/>
    <property type="match status" value="1"/>
</dbReference>
<dbReference type="InterPro" id="IPR036529">
    <property type="entry name" value="KIX_dom_sf"/>
</dbReference>